<dbReference type="PANTHER" id="PTHR31286:SF99">
    <property type="entry name" value="DUF4283 DOMAIN-CONTAINING PROTEIN"/>
    <property type="match status" value="1"/>
</dbReference>
<proteinExistence type="predicted"/>
<dbReference type="AlphaFoldDB" id="A0A9D4W5C8"/>
<dbReference type="PANTHER" id="PTHR31286">
    <property type="entry name" value="GLYCINE-RICH CELL WALL STRUCTURAL PROTEIN 1.8-LIKE"/>
    <property type="match status" value="1"/>
</dbReference>
<dbReference type="InterPro" id="IPR040256">
    <property type="entry name" value="At4g02000-like"/>
</dbReference>
<reference evidence="1 2" key="1">
    <citation type="journal article" date="2022" name="Nat. Genet.">
        <title>Improved pea reference genome and pan-genome highlight genomic features and evolutionary characteristics.</title>
        <authorList>
            <person name="Yang T."/>
            <person name="Liu R."/>
            <person name="Luo Y."/>
            <person name="Hu S."/>
            <person name="Wang D."/>
            <person name="Wang C."/>
            <person name="Pandey M.K."/>
            <person name="Ge S."/>
            <person name="Xu Q."/>
            <person name="Li N."/>
            <person name="Li G."/>
            <person name="Huang Y."/>
            <person name="Saxena R.K."/>
            <person name="Ji Y."/>
            <person name="Li M."/>
            <person name="Yan X."/>
            <person name="He Y."/>
            <person name="Liu Y."/>
            <person name="Wang X."/>
            <person name="Xiang C."/>
            <person name="Varshney R.K."/>
            <person name="Ding H."/>
            <person name="Gao S."/>
            <person name="Zong X."/>
        </authorList>
    </citation>
    <scope>NUCLEOTIDE SEQUENCE [LARGE SCALE GENOMIC DNA]</scope>
    <source>
        <strain evidence="1 2">cv. Zhongwan 6</strain>
    </source>
</reference>
<keyword evidence="2" id="KW-1185">Reference proteome</keyword>
<protein>
    <recommendedName>
        <fullName evidence="3">Zinc knuckle CX2CX4HX4C domain-containing protein</fullName>
    </recommendedName>
</protein>
<dbReference type="Proteomes" id="UP001058974">
    <property type="component" value="Chromosome 6"/>
</dbReference>
<gene>
    <name evidence="1" type="ORF">KIW84_061354</name>
</gene>
<sequence length="170" mass="19732">MVIGESCEVNENQSQHEEEMAERKRKRFVSRNIRGVLRIVDLSQDYYLVTFSSEEDHQTTLMEEQLAVCVRIARLSINYYNQKVLTFIGNVIKVDKNTFTRERGKYARLCIEVDLSKPLLAIFVIKGRHYKVEYEGLHLLCLSCGKSGHYAENYHDNNHDDQGKSGDLDI</sequence>
<accession>A0A9D4W5C8</accession>
<evidence type="ECO:0000313" key="1">
    <source>
        <dbReference type="EMBL" id="KAI5394690.1"/>
    </source>
</evidence>
<evidence type="ECO:0008006" key="3">
    <source>
        <dbReference type="Google" id="ProtNLM"/>
    </source>
</evidence>
<evidence type="ECO:0000313" key="2">
    <source>
        <dbReference type="Proteomes" id="UP001058974"/>
    </source>
</evidence>
<name>A0A9D4W5C8_PEA</name>
<comment type="caution">
    <text evidence="1">The sequence shown here is derived from an EMBL/GenBank/DDBJ whole genome shotgun (WGS) entry which is preliminary data.</text>
</comment>
<dbReference type="EMBL" id="JAMSHJ010000006">
    <property type="protein sequence ID" value="KAI5394690.1"/>
    <property type="molecule type" value="Genomic_DNA"/>
</dbReference>
<dbReference type="Gramene" id="Psat06G0135400-T1">
    <property type="protein sequence ID" value="KAI5394690.1"/>
    <property type="gene ID" value="KIW84_061354"/>
</dbReference>
<organism evidence="1 2">
    <name type="scientific">Pisum sativum</name>
    <name type="common">Garden pea</name>
    <name type="synonym">Lathyrus oleraceus</name>
    <dbReference type="NCBI Taxonomy" id="3888"/>
    <lineage>
        <taxon>Eukaryota</taxon>
        <taxon>Viridiplantae</taxon>
        <taxon>Streptophyta</taxon>
        <taxon>Embryophyta</taxon>
        <taxon>Tracheophyta</taxon>
        <taxon>Spermatophyta</taxon>
        <taxon>Magnoliopsida</taxon>
        <taxon>eudicotyledons</taxon>
        <taxon>Gunneridae</taxon>
        <taxon>Pentapetalae</taxon>
        <taxon>rosids</taxon>
        <taxon>fabids</taxon>
        <taxon>Fabales</taxon>
        <taxon>Fabaceae</taxon>
        <taxon>Papilionoideae</taxon>
        <taxon>50 kb inversion clade</taxon>
        <taxon>NPAAA clade</taxon>
        <taxon>Hologalegina</taxon>
        <taxon>IRL clade</taxon>
        <taxon>Fabeae</taxon>
        <taxon>Lathyrus</taxon>
    </lineage>
</organism>